<feature type="signal peptide" evidence="2">
    <location>
        <begin position="1"/>
        <end position="28"/>
    </location>
</feature>
<evidence type="ECO:0000256" key="1">
    <source>
        <dbReference type="SAM" id="MobiDB-lite"/>
    </source>
</evidence>
<keyword evidence="2" id="KW-0732">Signal</keyword>
<comment type="caution">
    <text evidence="3">The sequence shown here is derived from an EMBL/GenBank/DDBJ whole genome shotgun (WGS) entry which is preliminary data.</text>
</comment>
<feature type="chain" id="PRO_5044825195" description="START domain-containing protein" evidence="2">
    <location>
        <begin position="29"/>
        <end position="380"/>
    </location>
</feature>
<evidence type="ECO:0000313" key="3">
    <source>
        <dbReference type="EMBL" id="KAL3774631.1"/>
    </source>
</evidence>
<dbReference type="AlphaFoldDB" id="A0ABD3NEV4"/>
<organism evidence="3 4">
    <name type="scientific">Stephanodiscus triporus</name>
    <dbReference type="NCBI Taxonomy" id="2934178"/>
    <lineage>
        <taxon>Eukaryota</taxon>
        <taxon>Sar</taxon>
        <taxon>Stramenopiles</taxon>
        <taxon>Ochrophyta</taxon>
        <taxon>Bacillariophyta</taxon>
        <taxon>Coscinodiscophyceae</taxon>
        <taxon>Thalassiosirophycidae</taxon>
        <taxon>Stephanodiscales</taxon>
        <taxon>Stephanodiscaceae</taxon>
        <taxon>Stephanodiscus</taxon>
    </lineage>
</organism>
<keyword evidence="4" id="KW-1185">Reference proteome</keyword>
<feature type="region of interest" description="Disordered" evidence="1">
    <location>
        <begin position="355"/>
        <end position="380"/>
    </location>
</feature>
<sequence>MNLTTVTPNMICFILVWSLAAAVTPVAAGRERSSLAIPRRKGGARAPICGSIRLLTGFGDPRFFTDKYIPADKPGVALKLPNYDVLFDEISKVSPLARQALSESNPLGIKAINNTSDVYKWKVMADSSCRLVSHIDKIDNFQKKGVPLVRFRSTLHGPVKKRAECFSELISVANLRHKWDPTSDLVETVYSADVKEVDKFLGNKYGETSMFGIGYVKSKQSVVSPREQLTLCGLQIFPSGASILWGIELEEDQNHLFPKVQTKRQPRSTSHLFSTTIIPTGNDTFDVEYVLQIEIGGFPGWLTGPIVIETVKKMFSFADEYFKGGLEGGALAKRLSLIADEETPPSPFFFATPRVSDHNESSESSGHAVLDKEQTLLMTP</sequence>
<evidence type="ECO:0008006" key="5">
    <source>
        <dbReference type="Google" id="ProtNLM"/>
    </source>
</evidence>
<dbReference type="EMBL" id="JALLAZ020001455">
    <property type="protein sequence ID" value="KAL3774631.1"/>
    <property type="molecule type" value="Genomic_DNA"/>
</dbReference>
<name>A0ABD3NEV4_9STRA</name>
<accession>A0ABD3NEV4</accession>
<dbReference type="SUPFAM" id="SSF55961">
    <property type="entry name" value="Bet v1-like"/>
    <property type="match status" value="1"/>
</dbReference>
<dbReference type="Proteomes" id="UP001530315">
    <property type="component" value="Unassembled WGS sequence"/>
</dbReference>
<proteinExistence type="predicted"/>
<dbReference type="InterPro" id="IPR023393">
    <property type="entry name" value="START-like_dom_sf"/>
</dbReference>
<evidence type="ECO:0000313" key="4">
    <source>
        <dbReference type="Proteomes" id="UP001530315"/>
    </source>
</evidence>
<evidence type="ECO:0000256" key="2">
    <source>
        <dbReference type="SAM" id="SignalP"/>
    </source>
</evidence>
<reference evidence="3 4" key="1">
    <citation type="submission" date="2024-10" db="EMBL/GenBank/DDBJ databases">
        <title>Updated reference genomes for cyclostephanoid diatoms.</title>
        <authorList>
            <person name="Roberts W.R."/>
            <person name="Alverson A.J."/>
        </authorList>
    </citation>
    <scope>NUCLEOTIDE SEQUENCE [LARGE SCALE GENOMIC DNA]</scope>
    <source>
        <strain evidence="3 4">AJA276-08</strain>
    </source>
</reference>
<dbReference type="Gene3D" id="3.30.530.20">
    <property type="match status" value="1"/>
</dbReference>
<gene>
    <name evidence="3" type="ORF">ACHAW5_009574</name>
</gene>
<protein>
    <recommendedName>
        <fullName evidence="5">START domain-containing protein</fullName>
    </recommendedName>
</protein>